<dbReference type="PANTHER" id="PTHR23531:SF1">
    <property type="entry name" value="QUINOLENE RESISTANCE PROTEIN NORA"/>
    <property type="match status" value="1"/>
</dbReference>
<dbReference type="PANTHER" id="PTHR23531">
    <property type="entry name" value="QUINOLENE RESISTANCE PROTEIN NORA"/>
    <property type="match status" value="1"/>
</dbReference>
<dbReference type="EMBL" id="MHJJ01000007">
    <property type="protein sequence ID" value="OGY65680.1"/>
    <property type="molecule type" value="Genomic_DNA"/>
</dbReference>
<dbReference type="SUPFAM" id="SSF103473">
    <property type="entry name" value="MFS general substrate transporter"/>
    <property type="match status" value="1"/>
</dbReference>
<evidence type="ECO:0000313" key="2">
    <source>
        <dbReference type="EMBL" id="OGY65680.1"/>
    </source>
</evidence>
<comment type="caution">
    <text evidence="2">The sequence shown here is derived from an EMBL/GenBank/DDBJ whole genome shotgun (WGS) entry which is preliminary data.</text>
</comment>
<dbReference type="Pfam" id="PF07690">
    <property type="entry name" value="MFS_1"/>
    <property type="match status" value="1"/>
</dbReference>
<keyword evidence="1" id="KW-0472">Membrane</keyword>
<feature type="transmembrane region" description="Helical" evidence="1">
    <location>
        <begin position="104"/>
        <end position="127"/>
    </location>
</feature>
<dbReference type="InterPro" id="IPR052714">
    <property type="entry name" value="MFS_Exporter"/>
</dbReference>
<feature type="transmembrane region" description="Helical" evidence="1">
    <location>
        <begin position="39"/>
        <end position="56"/>
    </location>
</feature>
<accession>A0A1G1ZPL4</accession>
<evidence type="ECO:0008006" key="4">
    <source>
        <dbReference type="Google" id="ProtNLM"/>
    </source>
</evidence>
<dbReference type="InterPro" id="IPR011701">
    <property type="entry name" value="MFS"/>
</dbReference>
<evidence type="ECO:0000256" key="1">
    <source>
        <dbReference type="SAM" id="Phobius"/>
    </source>
</evidence>
<gene>
    <name evidence="2" type="ORF">A3A16_03630</name>
</gene>
<dbReference type="Gene3D" id="1.20.1250.20">
    <property type="entry name" value="MFS general substrate transporter like domains"/>
    <property type="match status" value="1"/>
</dbReference>
<dbReference type="Proteomes" id="UP000177942">
    <property type="component" value="Unassembled WGS sequence"/>
</dbReference>
<proteinExistence type="predicted"/>
<evidence type="ECO:0000313" key="3">
    <source>
        <dbReference type="Proteomes" id="UP000177942"/>
    </source>
</evidence>
<dbReference type="InterPro" id="IPR036259">
    <property type="entry name" value="MFS_trans_sf"/>
</dbReference>
<dbReference type="AlphaFoldDB" id="A0A1G1ZPL4"/>
<feature type="transmembrane region" description="Helical" evidence="1">
    <location>
        <begin position="77"/>
        <end position="98"/>
    </location>
</feature>
<sequence>MFKDINRVVRLMVIMDFFVNSAFGSFAPVFAIFIVGQVAGGSAKVAGFAAAVYWIAKSSLQLPIARFLDKTDGERDDFWALFFGYIFAGLAPIAYNFVTQPWHLYVIQAFLGICMAFAVPAWYSIFTRHVDKWRISFEWSLYSVFSVGMATAGATALGGYIADKIGFNFLFTAAGILAILSSFFLLLIKKDLFSKNHQERVMPEHKPHR</sequence>
<keyword evidence="1" id="KW-1133">Transmembrane helix</keyword>
<dbReference type="GO" id="GO:0022857">
    <property type="term" value="F:transmembrane transporter activity"/>
    <property type="evidence" value="ECO:0007669"/>
    <property type="project" value="InterPro"/>
</dbReference>
<reference evidence="2 3" key="1">
    <citation type="journal article" date="2016" name="Nat. Commun.">
        <title>Thousands of microbial genomes shed light on interconnected biogeochemical processes in an aquifer system.</title>
        <authorList>
            <person name="Anantharaman K."/>
            <person name="Brown C.T."/>
            <person name="Hug L.A."/>
            <person name="Sharon I."/>
            <person name="Castelle C.J."/>
            <person name="Probst A.J."/>
            <person name="Thomas B.C."/>
            <person name="Singh A."/>
            <person name="Wilkins M.J."/>
            <person name="Karaoz U."/>
            <person name="Brodie E.L."/>
            <person name="Williams K.H."/>
            <person name="Hubbard S.S."/>
            <person name="Banfield J.F."/>
        </authorList>
    </citation>
    <scope>NUCLEOTIDE SEQUENCE [LARGE SCALE GENOMIC DNA]</scope>
</reference>
<protein>
    <recommendedName>
        <fullName evidence="4">Major facilitator superfamily (MFS) profile domain-containing protein</fullName>
    </recommendedName>
</protein>
<feature type="transmembrane region" description="Helical" evidence="1">
    <location>
        <begin position="139"/>
        <end position="161"/>
    </location>
</feature>
<dbReference type="STRING" id="1798407.A3A16_03630"/>
<name>A0A1G1ZPL4_9BACT</name>
<feature type="transmembrane region" description="Helical" evidence="1">
    <location>
        <begin position="12"/>
        <end position="33"/>
    </location>
</feature>
<feature type="transmembrane region" description="Helical" evidence="1">
    <location>
        <begin position="167"/>
        <end position="188"/>
    </location>
</feature>
<keyword evidence="1" id="KW-0812">Transmembrane</keyword>
<organism evidence="2 3">
    <name type="scientific">Candidatus Harrisonbacteria bacterium RIFCSPLOWO2_01_FULL_44_18</name>
    <dbReference type="NCBI Taxonomy" id="1798407"/>
    <lineage>
        <taxon>Bacteria</taxon>
        <taxon>Candidatus Harrisoniibacteriota</taxon>
    </lineage>
</organism>